<comment type="caution">
    <text evidence="1">The sequence shown here is derived from an EMBL/GenBank/DDBJ whole genome shotgun (WGS) entry which is preliminary data.</text>
</comment>
<name>G6FSI9_9CYAN</name>
<accession>G6FSI9</accession>
<protein>
    <submittedName>
        <fullName evidence="1">Short-chain dehydrogenase/reductase SDR</fullName>
    </submittedName>
</protein>
<reference evidence="1 2" key="1">
    <citation type="submission" date="2011-09" db="EMBL/GenBank/DDBJ databases">
        <title>The draft genome of Fischerella sp. JSC-11.</title>
        <authorList>
            <consortium name="US DOE Joint Genome Institute (JGI-PGF)"/>
            <person name="Lucas S."/>
            <person name="Han J."/>
            <person name="Lapidus A."/>
            <person name="Cheng J.-F."/>
            <person name="Goodwin L."/>
            <person name="Pitluck S."/>
            <person name="Peters L."/>
            <person name="Land M.L."/>
            <person name="Hauser L."/>
            <person name="Sarkisova S."/>
            <person name="Bryant D.A."/>
            <person name="Brown I."/>
            <person name="Woyke T.J."/>
        </authorList>
    </citation>
    <scope>NUCLEOTIDE SEQUENCE [LARGE SCALE GENOMIC DNA]</scope>
    <source>
        <strain evidence="1 2">JSC-11</strain>
    </source>
</reference>
<gene>
    <name evidence="1" type="ORF">FJSC11DRAFT_1736</name>
</gene>
<sequence>MIHYGMTKTAQLAIFRGFAEMTAGSGVTVNAV</sequence>
<proteinExistence type="predicted"/>
<keyword evidence="2" id="KW-1185">Reference proteome</keyword>
<organism evidence="1 2">
    <name type="scientific">Fischerella thermalis JSC-11</name>
    <dbReference type="NCBI Taxonomy" id="741277"/>
    <lineage>
        <taxon>Bacteria</taxon>
        <taxon>Bacillati</taxon>
        <taxon>Cyanobacteriota</taxon>
        <taxon>Cyanophyceae</taxon>
        <taxon>Nostocales</taxon>
        <taxon>Hapalosiphonaceae</taxon>
        <taxon>Fischerella</taxon>
    </lineage>
</organism>
<dbReference type="EMBL" id="AGIZ01000005">
    <property type="protein sequence ID" value="EHC14825.1"/>
    <property type="molecule type" value="Genomic_DNA"/>
</dbReference>
<dbReference type="Proteomes" id="UP000004344">
    <property type="component" value="Unassembled WGS sequence"/>
</dbReference>
<evidence type="ECO:0000313" key="2">
    <source>
        <dbReference type="Proteomes" id="UP000004344"/>
    </source>
</evidence>
<dbReference type="AlphaFoldDB" id="G6FSI9"/>
<evidence type="ECO:0000313" key="1">
    <source>
        <dbReference type="EMBL" id="EHC14825.1"/>
    </source>
</evidence>